<accession>A0AA43QVI5</accession>
<feature type="region of interest" description="Disordered" evidence="1">
    <location>
        <begin position="470"/>
        <end position="530"/>
    </location>
</feature>
<dbReference type="EMBL" id="JAPUFD010000025">
    <property type="protein sequence ID" value="MDI1493363.1"/>
    <property type="molecule type" value="Genomic_DNA"/>
</dbReference>
<feature type="compositionally biased region" description="Polar residues" evidence="1">
    <location>
        <begin position="322"/>
        <end position="335"/>
    </location>
</feature>
<feature type="compositionally biased region" description="Low complexity" evidence="1">
    <location>
        <begin position="401"/>
        <end position="410"/>
    </location>
</feature>
<name>A0AA43QVI5_9LECA</name>
<protein>
    <submittedName>
        <fullName evidence="2">Uncharacterized protein</fullName>
    </submittedName>
</protein>
<organism evidence="2 3">
    <name type="scientific">Ramalina farinacea</name>
    <dbReference type="NCBI Taxonomy" id="258253"/>
    <lineage>
        <taxon>Eukaryota</taxon>
        <taxon>Fungi</taxon>
        <taxon>Dikarya</taxon>
        <taxon>Ascomycota</taxon>
        <taxon>Pezizomycotina</taxon>
        <taxon>Lecanoromycetes</taxon>
        <taxon>OSLEUM clade</taxon>
        <taxon>Lecanoromycetidae</taxon>
        <taxon>Lecanorales</taxon>
        <taxon>Lecanorineae</taxon>
        <taxon>Ramalinaceae</taxon>
        <taxon>Ramalina</taxon>
    </lineage>
</organism>
<evidence type="ECO:0000313" key="2">
    <source>
        <dbReference type="EMBL" id="MDI1493363.1"/>
    </source>
</evidence>
<feature type="compositionally biased region" description="Polar residues" evidence="1">
    <location>
        <begin position="475"/>
        <end position="489"/>
    </location>
</feature>
<reference evidence="2" key="1">
    <citation type="journal article" date="2023" name="Genome Biol. Evol.">
        <title>First Whole Genome Sequence and Flow Cytometry Genome Size Data for the Lichen-Forming Fungus Ramalina farinacea (Ascomycota).</title>
        <authorList>
            <person name="Llewellyn T."/>
            <person name="Mian S."/>
            <person name="Hill R."/>
            <person name="Leitch I.J."/>
            <person name="Gaya E."/>
        </authorList>
    </citation>
    <scope>NUCLEOTIDE SEQUENCE</scope>
    <source>
        <strain evidence="2">LIQ254RAFAR</strain>
    </source>
</reference>
<evidence type="ECO:0000313" key="3">
    <source>
        <dbReference type="Proteomes" id="UP001161017"/>
    </source>
</evidence>
<proteinExistence type="predicted"/>
<dbReference type="AlphaFoldDB" id="A0AA43QVI5"/>
<feature type="region of interest" description="Disordered" evidence="1">
    <location>
        <begin position="316"/>
        <end position="411"/>
    </location>
</feature>
<comment type="caution">
    <text evidence="2">The sequence shown here is derived from an EMBL/GenBank/DDBJ whole genome shotgun (WGS) entry which is preliminary data.</text>
</comment>
<gene>
    <name evidence="2" type="ORF">OHK93_005151</name>
</gene>
<feature type="compositionally biased region" description="Basic and acidic residues" evidence="1">
    <location>
        <begin position="504"/>
        <end position="524"/>
    </location>
</feature>
<evidence type="ECO:0000256" key="1">
    <source>
        <dbReference type="SAM" id="MobiDB-lite"/>
    </source>
</evidence>
<feature type="compositionally biased region" description="Low complexity" evidence="1">
    <location>
        <begin position="340"/>
        <end position="390"/>
    </location>
</feature>
<keyword evidence="3" id="KW-1185">Reference proteome</keyword>
<dbReference type="Proteomes" id="UP001161017">
    <property type="component" value="Unassembled WGS sequence"/>
</dbReference>
<sequence length="530" mass="57884">MLQLIQARELSLPTELNGLRGPDSSPLDTAGIASLIPDRDISVRGDLLCDMLSTFDRHRLPKEFRQNYLGGVTRPTQLEYCLQSDNVFVTMYQMGMVDGASFDALRRTISAAYCNEQYQRKQRLRIGHEFDQLAHQQQAGIGVPASLVRQCADNLRSIADEVFEDHDNRKRRQEEPGIGGHHLMAATLVGMISNVVDRNEDLRVVRSGRALAQKHEHNLYMVLIGDPPHDVGDAFVIDRLRTFPHEDWENEGGQLKSIKDRIEIDSSLWGMRGRIYASSIGDMLREHTLQAPETNAKLWVPSNRRASFASGQKLSDLFARSPPTSNPASNGSSSVPGPIATAAANASAQQRRRTSLAGLGLSGSPTSTSPFSNLRNRNSSVGSSNSPNSSIEESAVEDGDAAPAQSPSSPFARRMSFGARALHDIRAGSSSSNGTVASNSAVLALSPSGNFRSRPIEASGYNWSEQIRNRAERSASLTQRPAPASSSGNNDHHKAASVAAPEQPVKELPKAPKKPDHFQERILKGDFYMD</sequence>